<feature type="transmembrane region" description="Helical" evidence="1">
    <location>
        <begin position="166"/>
        <end position="191"/>
    </location>
</feature>
<evidence type="ECO:0000313" key="3">
    <source>
        <dbReference type="EMBL" id="SVC90547.1"/>
    </source>
</evidence>
<dbReference type="InterPro" id="IPR003675">
    <property type="entry name" value="Rce1/LyrA-like_dom"/>
</dbReference>
<organism evidence="3">
    <name type="scientific">marine metagenome</name>
    <dbReference type="NCBI Taxonomy" id="408172"/>
    <lineage>
        <taxon>unclassified sequences</taxon>
        <taxon>metagenomes</taxon>
        <taxon>ecological metagenomes</taxon>
    </lineage>
</organism>
<feature type="transmembrane region" description="Helical" evidence="1">
    <location>
        <begin position="242"/>
        <end position="262"/>
    </location>
</feature>
<evidence type="ECO:0000259" key="2">
    <source>
        <dbReference type="Pfam" id="PF02517"/>
    </source>
</evidence>
<feature type="transmembrane region" description="Helical" evidence="1">
    <location>
        <begin position="39"/>
        <end position="65"/>
    </location>
</feature>
<dbReference type="AlphaFoldDB" id="A0A382QZY6"/>
<dbReference type="InterPro" id="IPR052710">
    <property type="entry name" value="CAAX_protease"/>
</dbReference>
<dbReference type="EMBL" id="UINC01117839">
    <property type="protein sequence ID" value="SVC90547.1"/>
    <property type="molecule type" value="Genomic_DNA"/>
</dbReference>
<feature type="domain" description="CAAX prenyl protease 2/Lysostaphin resistance protein A-like" evidence="2">
    <location>
        <begin position="170"/>
        <end position="255"/>
    </location>
</feature>
<dbReference type="PANTHER" id="PTHR36435:SF1">
    <property type="entry name" value="CAAX AMINO TERMINAL PROTEASE FAMILY PROTEIN"/>
    <property type="match status" value="1"/>
</dbReference>
<proteinExistence type="predicted"/>
<name>A0A382QZY6_9ZZZZ</name>
<evidence type="ECO:0000256" key="1">
    <source>
        <dbReference type="SAM" id="Phobius"/>
    </source>
</evidence>
<keyword evidence="1" id="KW-1133">Transmembrane helix</keyword>
<reference evidence="3" key="1">
    <citation type="submission" date="2018-05" db="EMBL/GenBank/DDBJ databases">
        <authorList>
            <person name="Lanie J.A."/>
            <person name="Ng W.-L."/>
            <person name="Kazmierczak K.M."/>
            <person name="Andrzejewski T.M."/>
            <person name="Davidsen T.M."/>
            <person name="Wayne K.J."/>
            <person name="Tettelin H."/>
            <person name="Glass J.I."/>
            <person name="Rusch D."/>
            <person name="Podicherti R."/>
            <person name="Tsui H.-C.T."/>
            <person name="Winkler M.E."/>
        </authorList>
    </citation>
    <scope>NUCLEOTIDE SEQUENCE</scope>
</reference>
<protein>
    <recommendedName>
        <fullName evidence="2">CAAX prenyl protease 2/Lysostaphin resistance protein A-like domain-containing protein</fullName>
    </recommendedName>
</protein>
<feature type="transmembrane region" description="Helical" evidence="1">
    <location>
        <begin position="77"/>
        <end position="98"/>
    </location>
</feature>
<feature type="transmembrane region" description="Helical" evidence="1">
    <location>
        <begin position="211"/>
        <end position="235"/>
    </location>
</feature>
<keyword evidence="1" id="KW-0812">Transmembrane</keyword>
<dbReference type="Pfam" id="PF02517">
    <property type="entry name" value="Rce1-like"/>
    <property type="match status" value="1"/>
</dbReference>
<sequence>MASLVMVDERSFGLVLEEGVSTYEEVHEPTRPNGKRSKLVSWLVIASSWVFTLLIIILGFSLVGILELFGLSEDVSWELMGALVYVAVLAMTVLYLHWDGDLGGTFQMFKIGSLGAGFVFLVGLPFVITVIDLVATSIYDMLYIARWGESSIPELVYYVDDSEYDVIRALSFVSIVIVAPVVEEILFRGYILDAIRELHGDVVAVLGSSVLFGLLHIEPYVVGMATLGGIVYGIVRIRSGSLWPCIVSHMVWNFLAFLYIWYG</sequence>
<dbReference type="PANTHER" id="PTHR36435">
    <property type="entry name" value="SLR1288 PROTEIN"/>
    <property type="match status" value="1"/>
</dbReference>
<gene>
    <name evidence="3" type="ORF">METZ01_LOCUS343401</name>
</gene>
<feature type="transmembrane region" description="Helical" evidence="1">
    <location>
        <begin position="118"/>
        <end position="145"/>
    </location>
</feature>
<keyword evidence="1" id="KW-0472">Membrane</keyword>
<dbReference type="GO" id="GO:0004175">
    <property type="term" value="F:endopeptidase activity"/>
    <property type="evidence" value="ECO:0007669"/>
    <property type="project" value="UniProtKB-ARBA"/>
</dbReference>
<accession>A0A382QZY6</accession>
<dbReference type="GO" id="GO:0080120">
    <property type="term" value="P:CAAX-box protein maturation"/>
    <property type="evidence" value="ECO:0007669"/>
    <property type="project" value="UniProtKB-ARBA"/>
</dbReference>